<comment type="caution">
    <text evidence="1">The sequence shown here is derived from an EMBL/GenBank/DDBJ whole genome shotgun (WGS) entry which is preliminary data.</text>
</comment>
<accession>A0A2M7FXS8</accession>
<dbReference type="Proteomes" id="UP000231019">
    <property type="component" value="Unassembled WGS sequence"/>
</dbReference>
<dbReference type="EMBL" id="PFFQ01000066">
    <property type="protein sequence ID" value="PIW13793.1"/>
    <property type="molecule type" value="Genomic_DNA"/>
</dbReference>
<protein>
    <submittedName>
        <fullName evidence="1">Uncharacterized protein</fullName>
    </submittedName>
</protein>
<dbReference type="AlphaFoldDB" id="A0A2M7FXS8"/>
<gene>
    <name evidence="1" type="ORF">COW36_24305</name>
</gene>
<sequence>MDPAQIILFENVGPKNRLLKLNRSTQEITPIEPDESVQKFIQEEKISDYEIKHVFERNGILRLVLQASHKVEGLPANEHPPVTYATALLQESKITQIEKLYHLEKPFGVDVFFWGLSPDNKLIFGTVKNLPPLEYFEYDYEKHQRNPRPDLNKINDHLKDGRILKPEAFSPDFTKLVYILARSEDRDKNPIRDFILLDLKTGKEETLFNINTTFPKGDFTWSY</sequence>
<evidence type="ECO:0000313" key="2">
    <source>
        <dbReference type="Proteomes" id="UP000231019"/>
    </source>
</evidence>
<name>A0A2M7FXS8_9BACT</name>
<reference evidence="1 2" key="1">
    <citation type="submission" date="2017-09" db="EMBL/GenBank/DDBJ databases">
        <title>Depth-based differentiation of microbial function through sediment-hosted aquifers and enrichment of novel symbionts in the deep terrestrial subsurface.</title>
        <authorList>
            <person name="Probst A.J."/>
            <person name="Ladd B."/>
            <person name="Jarett J.K."/>
            <person name="Geller-Mcgrath D.E."/>
            <person name="Sieber C.M."/>
            <person name="Emerson J.B."/>
            <person name="Anantharaman K."/>
            <person name="Thomas B.C."/>
            <person name="Malmstrom R."/>
            <person name="Stieglmeier M."/>
            <person name="Klingl A."/>
            <person name="Woyke T."/>
            <person name="Ryan C.M."/>
            <person name="Banfield J.F."/>
        </authorList>
    </citation>
    <scope>NUCLEOTIDE SEQUENCE [LARGE SCALE GENOMIC DNA]</scope>
    <source>
        <strain evidence="1">CG17_big_fil_post_rev_8_21_14_2_50_48_46</strain>
    </source>
</reference>
<proteinExistence type="predicted"/>
<evidence type="ECO:0000313" key="1">
    <source>
        <dbReference type="EMBL" id="PIW13793.1"/>
    </source>
</evidence>
<organism evidence="1 2">
    <name type="scientific">bacterium (Candidatus Blackallbacteria) CG17_big_fil_post_rev_8_21_14_2_50_48_46</name>
    <dbReference type="NCBI Taxonomy" id="2014261"/>
    <lineage>
        <taxon>Bacteria</taxon>
        <taxon>Candidatus Blackallbacteria</taxon>
    </lineage>
</organism>